<dbReference type="PANTHER" id="PTHR33395:SF22">
    <property type="entry name" value="REVERSE TRANSCRIPTASE DOMAIN-CONTAINING PROTEIN"/>
    <property type="match status" value="1"/>
</dbReference>
<dbReference type="GO" id="GO:0008270">
    <property type="term" value="F:zinc ion binding"/>
    <property type="evidence" value="ECO:0007669"/>
    <property type="project" value="UniProtKB-KW"/>
</dbReference>
<accession>A0A6G0X2H5</accession>
<dbReference type="InterPro" id="IPR036691">
    <property type="entry name" value="Endo/exonu/phosph_ase_sf"/>
</dbReference>
<keyword evidence="6" id="KW-0808">Transferase</keyword>
<keyword evidence="6" id="KW-0695">RNA-directed DNA polymerase</keyword>
<feature type="coiled-coil region" evidence="4">
    <location>
        <begin position="113"/>
        <end position="154"/>
    </location>
</feature>
<dbReference type="GO" id="GO:0031012">
    <property type="term" value="C:extracellular matrix"/>
    <property type="evidence" value="ECO:0007669"/>
    <property type="project" value="TreeGrafter"/>
</dbReference>
<organism evidence="6 7">
    <name type="scientific">Aphis craccivora</name>
    <name type="common">Cowpea aphid</name>
    <dbReference type="NCBI Taxonomy" id="307492"/>
    <lineage>
        <taxon>Eukaryota</taxon>
        <taxon>Metazoa</taxon>
        <taxon>Ecdysozoa</taxon>
        <taxon>Arthropoda</taxon>
        <taxon>Hexapoda</taxon>
        <taxon>Insecta</taxon>
        <taxon>Pterygota</taxon>
        <taxon>Neoptera</taxon>
        <taxon>Paraneoptera</taxon>
        <taxon>Hemiptera</taxon>
        <taxon>Sternorrhyncha</taxon>
        <taxon>Aphidomorpha</taxon>
        <taxon>Aphidoidea</taxon>
        <taxon>Aphididae</taxon>
        <taxon>Aphidini</taxon>
        <taxon>Aphis</taxon>
        <taxon>Aphis</taxon>
    </lineage>
</organism>
<sequence length="741" mass="85450">MSCVSCKNNVTQTNNIKCCSCRNIYHIACTDFDTPKKFQSSGINRSSWKCAECSVPNFTVRKNNTNSSSVKDESIDSLSLVKTDIASILSKIENLVTTVKSVEKSITFCSDKIDDFNSKLDGAINKVNDVETRLSDMENKYKKMINELELFKNNSNVSEQNALTNNTEISGIPLSVNESLNDIIICLGKKLNVEIKNLDLSKLYREKNNKDSQGKIIVHFINKIIKDNLVSGIKTLYNSGFSIFAINIRSIECNLDEILLSTINDKFDIIVLSETWLTNNYNISLLGYKHYHCLGTLNKSDGISIFVKDCFYVSSLNYNVIDFCNSLDIIILFNNINYRVTGIYRSPSYNVDLFLDSLDNFLTINNKNKFHYICGDININILSDNSNAKNYLNIMSKHVFFSSINGITRSQNDSNSNIDHIFSKNLDINLISSYIIRISITDHYGTSILTDVDSLINNKKSEYVSFNQTTIKKINYNKLNSILNNEDWNKHFFGLSINDALTRFNEKICTAINSCTNEVKIKNCRKFIKLKKRITRGILVSINKKEKMYKQKRKRPFDLNVVTKFSKYKNLLQIVIKNARILHYQNEILQANSNTKSTWRIINEIIYNKNKPKIPIASLYNNDNKLVKDKFEICNILNDYFTNVGENISKNIKKKNYHKLDWKYLNNNCHVDESLFLNPISTNEIENYLNLLKDECSYYEYGMTNYFLKRSSKQISLPLSLLFNKAIEYGEDIKLLEWIMI</sequence>
<keyword evidence="7" id="KW-1185">Reference proteome</keyword>
<evidence type="ECO:0000313" key="6">
    <source>
        <dbReference type="EMBL" id="KAF0734110.1"/>
    </source>
</evidence>
<reference evidence="6 7" key="1">
    <citation type="submission" date="2019-08" db="EMBL/GenBank/DDBJ databases">
        <title>Whole genome of Aphis craccivora.</title>
        <authorList>
            <person name="Voronova N.V."/>
            <person name="Shulinski R.S."/>
            <person name="Bandarenka Y.V."/>
            <person name="Zhorov D.G."/>
            <person name="Warner D."/>
        </authorList>
    </citation>
    <scope>NUCLEOTIDE SEQUENCE [LARGE SCALE GENOMIC DNA]</scope>
    <source>
        <strain evidence="6">180601</strain>
        <tissue evidence="6">Whole Body</tissue>
    </source>
</reference>
<dbReference type="GO" id="GO:0007508">
    <property type="term" value="P:larval heart development"/>
    <property type="evidence" value="ECO:0007669"/>
    <property type="project" value="TreeGrafter"/>
</dbReference>
<dbReference type="PROSITE" id="PS01359">
    <property type="entry name" value="ZF_PHD_1"/>
    <property type="match status" value="1"/>
</dbReference>
<dbReference type="GO" id="GO:0061343">
    <property type="term" value="P:cell adhesion involved in heart morphogenesis"/>
    <property type="evidence" value="ECO:0007669"/>
    <property type="project" value="TreeGrafter"/>
</dbReference>
<dbReference type="PANTHER" id="PTHR33395">
    <property type="entry name" value="TRANSCRIPTASE, PUTATIVE-RELATED-RELATED"/>
    <property type="match status" value="1"/>
</dbReference>
<keyword evidence="3" id="KW-0862">Zinc</keyword>
<dbReference type="GO" id="GO:0003964">
    <property type="term" value="F:RNA-directed DNA polymerase activity"/>
    <property type="evidence" value="ECO:0007669"/>
    <property type="project" value="UniProtKB-KW"/>
</dbReference>
<dbReference type="SUPFAM" id="SSF56219">
    <property type="entry name" value="DNase I-like"/>
    <property type="match status" value="1"/>
</dbReference>
<keyword evidence="2" id="KW-0863">Zinc-finger</keyword>
<gene>
    <name evidence="6" type="ORF">FWK35_00032904</name>
</gene>
<keyword evidence="1" id="KW-0479">Metal-binding</keyword>
<dbReference type="SUPFAM" id="SSF57903">
    <property type="entry name" value="FYVE/PHD zinc finger"/>
    <property type="match status" value="1"/>
</dbReference>
<protein>
    <submittedName>
        <fullName evidence="6">RNA-directed DNA polymerase from mobile element jockey</fullName>
    </submittedName>
</protein>
<dbReference type="InterPro" id="IPR011011">
    <property type="entry name" value="Znf_FYVE_PHD"/>
</dbReference>
<evidence type="ECO:0000259" key="5">
    <source>
        <dbReference type="SMART" id="SM00249"/>
    </source>
</evidence>
<feature type="domain" description="Zinc finger PHD-type" evidence="5">
    <location>
        <begin position="2"/>
        <end position="54"/>
    </location>
</feature>
<dbReference type="InterPro" id="IPR005135">
    <property type="entry name" value="Endo/exonuclease/phosphatase"/>
</dbReference>
<evidence type="ECO:0000256" key="3">
    <source>
        <dbReference type="ARBA" id="ARBA00022833"/>
    </source>
</evidence>
<keyword evidence="4" id="KW-0175">Coiled coil</keyword>
<dbReference type="OrthoDB" id="6631057at2759"/>
<dbReference type="SMART" id="SM00249">
    <property type="entry name" value="PHD"/>
    <property type="match status" value="1"/>
</dbReference>
<dbReference type="InterPro" id="IPR001965">
    <property type="entry name" value="Znf_PHD"/>
</dbReference>
<proteinExistence type="predicted"/>
<dbReference type="Proteomes" id="UP000478052">
    <property type="component" value="Unassembled WGS sequence"/>
</dbReference>
<evidence type="ECO:0000256" key="1">
    <source>
        <dbReference type="ARBA" id="ARBA00022723"/>
    </source>
</evidence>
<evidence type="ECO:0000313" key="7">
    <source>
        <dbReference type="Proteomes" id="UP000478052"/>
    </source>
</evidence>
<evidence type="ECO:0000256" key="4">
    <source>
        <dbReference type="SAM" id="Coils"/>
    </source>
</evidence>
<dbReference type="EMBL" id="VUJU01008211">
    <property type="protein sequence ID" value="KAF0734110.1"/>
    <property type="molecule type" value="Genomic_DNA"/>
</dbReference>
<keyword evidence="6" id="KW-0548">Nucleotidyltransferase</keyword>
<comment type="caution">
    <text evidence="6">The sequence shown here is derived from an EMBL/GenBank/DDBJ whole genome shotgun (WGS) entry which is preliminary data.</text>
</comment>
<name>A0A6G0X2H5_APHCR</name>
<dbReference type="Pfam" id="PF03372">
    <property type="entry name" value="Exo_endo_phos"/>
    <property type="match status" value="1"/>
</dbReference>
<evidence type="ECO:0000256" key="2">
    <source>
        <dbReference type="ARBA" id="ARBA00022771"/>
    </source>
</evidence>
<dbReference type="AlphaFoldDB" id="A0A6G0X2H5"/>
<dbReference type="Gene3D" id="3.60.10.10">
    <property type="entry name" value="Endonuclease/exonuclease/phosphatase"/>
    <property type="match status" value="1"/>
</dbReference>
<dbReference type="InterPro" id="IPR019786">
    <property type="entry name" value="Zinc_finger_PHD-type_CS"/>
</dbReference>